<dbReference type="AlphaFoldDB" id="A0A421B9X7"/>
<name>A0A421B9X7_9PSEU</name>
<dbReference type="GO" id="GO:0008168">
    <property type="term" value="F:methyltransferase activity"/>
    <property type="evidence" value="ECO:0007669"/>
    <property type="project" value="UniProtKB-KW"/>
</dbReference>
<sequence>MAEIDPERPHPARIYDYLLGGACNFEPDRAFAEQFLRVMPGAADAARLNRAFLRRAVRTCVEGGITQFLDLGSGIPTVGNVHETAPGARVLHVDNDPIAIAHSEIELADTPNATAVLGDLRDPDAVLTAAAQVLDLTQPVGLLMLAVLHFVEAPEEPLRRYFDALAPGSHVAITHGTADEEPEKREDVLRLYAGSGSPATPRTRTQVAALVESLTPLPPGVVWTPLWRPDEPVTTNPAHSLTYAIVARKP</sequence>
<dbReference type="InterPro" id="IPR006764">
    <property type="entry name" value="SAM_dep_MeTrfase_SAV2177_type"/>
</dbReference>
<organism evidence="1 2">
    <name type="scientific">Actinokineospora cianjurensis</name>
    <dbReference type="NCBI Taxonomy" id="585224"/>
    <lineage>
        <taxon>Bacteria</taxon>
        <taxon>Bacillati</taxon>
        <taxon>Actinomycetota</taxon>
        <taxon>Actinomycetes</taxon>
        <taxon>Pseudonocardiales</taxon>
        <taxon>Pseudonocardiaceae</taxon>
        <taxon>Actinokineospora</taxon>
    </lineage>
</organism>
<dbReference type="Pfam" id="PF04672">
    <property type="entry name" value="Methyltransf_19"/>
    <property type="match status" value="1"/>
</dbReference>
<protein>
    <submittedName>
        <fullName evidence="1">S-adenosyl methyltransferase</fullName>
    </submittedName>
</protein>
<dbReference type="EMBL" id="RCDD01000001">
    <property type="protein sequence ID" value="RLK61184.1"/>
    <property type="molecule type" value="Genomic_DNA"/>
</dbReference>
<keyword evidence="1" id="KW-0489">Methyltransferase</keyword>
<dbReference type="RefSeq" id="WP_246009725.1">
    <property type="nucleotide sequence ID" value="NZ_RCDD01000001.1"/>
</dbReference>
<dbReference type="Proteomes" id="UP000282454">
    <property type="component" value="Unassembled WGS sequence"/>
</dbReference>
<dbReference type="PIRSF" id="PIRSF017393">
    <property type="entry name" value="MTase_SAV2177"/>
    <property type="match status" value="1"/>
</dbReference>
<keyword evidence="2" id="KW-1185">Reference proteome</keyword>
<dbReference type="Gene3D" id="3.40.50.150">
    <property type="entry name" value="Vaccinia Virus protein VP39"/>
    <property type="match status" value="1"/>
</dbReference>
<keyword evidence="1" id="KW-0808">Transferase</keyword>
<dbReference type="InterPro" id="IPR029063">
    <property type="entry name" value="SAM-dependent_MTases_sf"/>
</dbReference>
<evidence type="ECO:0000313" key="1">
    <source>
        <dbReference type="EMBL" id="RLK61184.1"/>
    </source>
</evidence>
<gene>
    <name evidence="1" type="ORF">CLV68_1701</name>
</gene>
<dbReference type="GO" id="GO:0032259">
    <property type="term" value="P:methylation"/>
    <property type="evidence" value="ECO:0007669"/>
    <property type="project" value="UniProtKB-KW"/>
</dbReference>
<dbReference type="SUPFAM" id="SSF53335">
    <property type="entry name" value="S-adenosyl-L-methionine-dependent methyltransferases"/>
    <property type="match status" value="1"/>
</dbReference>
<reference evidence="1 2" key="1">
    <citation type="submission" date="2018-10" db="EMBL/GenBank/DDBJ databases">
        <title>Genomic Encyclopedia of Archaeal and Bacterial Type Strains, Phase II (KMG-II): from individual species to whole genera.</title>
        <authorList>
            <person name="Goeker M."/>
        </authorList>
    </citation>
    <scope>NUCLEOTIDE SEQUENCE [LARGE SCALE GENOMIC DNA]</scope>
    <source>
        <strain evidence="1 2">DSM 45657</strain>
    </source>
</reference>
<dbReference type="CDD" id="cd02440">
    <property type="entry name" value="AdoMet_MTases"/>
    <property type="match status" value="1"/>
</dbReference>
<evidence type="ECO:0000313" key="2">
    <source>
        <dbReference type="Proteomes" id="UP000282454"/>
    </source>
</evidence>
<proteinExistence type="predicted"/>
<accession>A0A421B9X7</accession>
<comment type="caution">
    <text evidence="1">The sequence shown here is derived from an EMBL/GenBank/DDBJ whole genome shotgun (WGS) entry which is preliminary data.</text>
</comment>